<name>A0ABZ0D0E9_9BURK</name>
<dbReference type="InterPro" id="IPR001466">
    <property type="entry name" value="Beta-lactam-related"/>
</dbReference>
<dbReference type="SUPFAM" id="SSF56601">
    <property type="entry name" value="beta-lactamase/transpeptidase-like"/>
    <property type="match status" value="1"/>
</dbReference>
<dbReference type="InterPro" id="IPR012338">
    <property type="entry name" value="Beta-lactam/transpept-like"/>
</dbReference>
<keyword evidence="3" id="KW-1185">Reference proteome</keyword>
<gene>
    <name evidence="2" type="ORF">RXV79_25370</name>
</gene>
<dbReference type="EMBL" id="CP136336">
    <property type="protein sequence ID" value="WOB08219.1"/>
    <property type="molecule type" value="Genomic_DNA"/>
</dbReference>
<dbReference type="PROSITE" id="PS51257">
    <property type="entry name" value="PROKAR_LIPOPROTEIN"/>
    <property type="match status" value="1"/>
</dbReference>
<sequence length="449" mass="48343">MTFSFRLGWLLAGGAAIGALAGCTTLSPGHGLKVATSGVSQALCSAVFVSGRDVDQAYREEMRPQGGMWLLDWGLHYELDRPRRQVRATAFGGFPSRAVYRDGMGCLLDNGRIPPAVPARVEAPVTPVLPEIAGPGLVTPSSPKLQAALDAAFDPSWQATKAVVVLHRGRVVAERYAPDLTMHTAWHAHSISKSATHALVGVLALQGRLDPRPLDPLLRMTEGKARFRGYNGFDDATRMWSLEPDMAAYAESRPQEVPPGTRWDYSDPGYMRASKAIRDAVGGTAADVQRFAHAELFGRLGMRSVVMEFDAAGTPVGASHFYGTARDWAKLGLLYLNDGEVGGERLLPLNWARQAATQTLDTGYGAGFWLNVPATSRHPLGFPWGLPGAPADAYFGYGYLGQYLIVVPSQQLVIVRFGLTHEAGGGRVQAGRLVADVIEALAQQNVVVR</sequence>
<evidence type="ECO:0000313" key="2">
    <source>
        <dbReference type="EMBL" id="WOB08219.1"/>
    </source>
</evidence>
<protein>
    <submittedName>
        <fullName evidence="2">Serine hydrolase</fullName>
    </submittedName>
</protein>
<reference evidence="2 3" key="1">
    <citation type="submission" date="2023-10" db="EMBL/GenBank/DDBJ databases">
        <title>Bacteria for the degradation of biodegradable plastic PBAT(Polybutylene adipate terephthalate).</title>
        <authorList>
            <person name="Weon H.-Y."/>
            <person name="Yeon J."/>
        </authorList>
    </citation>
    <scope>NUCLEOTIDE SEQUENCE [LARGE SCALE GENOMIC DNA]</scope>
    <source>
        <strain evidence="2 3">SBD 7-3</strain>
    </source>
</reference>
<evidence type="ECO:0000259" key="1">
    <source>
        <dbReference type="Pfam" id="PF00144"/>
    </source>
</evidence>
<keyword evidence="2" id="KW-0378">Hydrolase</keyword>
<feature type="domain" description="Beta-lactamase-related" evidence="1">
    <location>
        <begin position="151"/>
        <end position="417"/>
    </location>
</feature>
<proteinExistence type="predicted"/>
<dbReference type="GO" id="GO:0016787">
    <property type="term" value="F:hydrolase activity"/>
    <property type="evidence" value="ECO:0007669"/>
    <property type="project" value="UniProtKB-KW"/>
</dbReference>
<organism evidence="2 3">
    <name type="scientific">Piscinibacter gummiphilus</name>
    <dbReference type="NCBI Taxonomy" id="946333"/>
    <lineage>
        <taxon>Bacteria</taxon>
        <taxon>Pseudomonadati</taxon>
        <taxon>Pseudomonadota</taxon>
        <taxon>Betaproteobacteria</taxon>
        <taxon>Burkholderiales</taxon>
        <taxon>Sphaerotilaceae</taxon>
        <taxon>Piscinibacter</taxon>
    </lineage>
</organism>
<dbReference type="Gene3D" id="3.40.710.10">
    <property type="entry name" value="DD-peptidase/beta-lactamase superfamily"/>
    <property type="match status" value="1"/>
</dbReference>
<dbReference type="PANTHER" id="PTHR43283:SF7">
    <property type="entry name" value="BETA-LACTAMASE-RELATED DOMAIN-CONTAINING PROTEIN"/>
    <property type="match status" value="1"/>
</dbReference>
<dbReference type="InterPro" id="IPR050789">
    <property type="entry name" value="Diverse_Enzym_Activities"/>
</dbReference>
<dbReference type="Pfam" id="PF00144">
    <property type="entry name" value="Beta-lactamase"/>
    <property type="match status" value="1"/>
</dbReference>
<evidence type="ECO:0000313" key="3">
    <source>
        <dbReference type="Proteomes" id="UP001303946"/>
    </source>
</evidence>
<dbReference type="RefSeq" id="WP_316700919.1">
    <property type="nucleotide sequence ID" value="NZ_CP136336.1"/>
</dbReference>
<dbReference type="PANTHER" id="PTHR43283">
    <property type="entry name" value="BETA-LACTAMASE-RELATED"/>
    <property type="match status" value="1"/>
</dbReference>
<dbReference type="Proteomes" id="UP001303946">
    <property type="component" value="Chromosome"/>
</dbReference>
<accession>A0ABZ0D0E9</accession>